<dbReference type="AlphaFoldDB" id="A0A0G3BK89"/>
<organism evidence="1 2">
    <name type="scientific">Caldimonas brevitalea</name>
    <dbReference type="NCBI Taxonomy" id="413882"/>
    <lineage>
        <taxon>Bacteria</taxon>
        <taxon>Pseudomonadati</taxon>
        <taxon>Pseudomonadota</taxon>
        <taxon>Betaproteobacteria</taxon>
        <taxon>Burkholderiales</taxon>
        <taxon>Sphaerotilaceae</taxon>
        <taxon>Caldimonas</taxon>
    </lineage>
</organism>
<evidence type="ECO:0000313" key="2">
    <source>
        <dbReference type="Proteomes" id="UP000035352"/>
    </source>
</evidence>
<dbReference type="KEGG" id="pbh:AAW51_3101"/>
<gene>
    <name evidence="1" type="ORF">AAW51_3101</name>
</gene>
<protein>
    <submittedName>
        <fullName evidence="1">Uncharacterized protein</fullName>
    </submittedName>
</protein>
<proteinExistence type="predicted"/>
<dbReference type="RefSeq" id="WP_157359912.1">
    <property type="nucleotide sequence ID" value="NZ_CP011371.1"/>
</dbReference>
<keyword evidence="2" id="KW-1185">Reference proteome</keyword>
<dbReference type="EMBL" id="CP011371">
    <property type="protein sequence ID" value="AKJ29792.1"/>
    <property type="molecule type" value="Genomic_DNA"/>
</dbReference>
<evidence type="ECO:0000313" key="1">
    <source>
        <dbReference type="EMBL" id="AKJ29792.1"/>
    </source>
</evidence>
<accession>A0A0G3BK89</accession>
<name>A0A0G3BK89_9BURK</name>
<sequence length="58" mass="6499">MDKDKLEHLINDIGIARFVGRINSGLIDPVVGYQIVERFVAQHRSPSLASHLLALFRA</sequence>
<reference evidence="1 2" key="1">
    <citation type="submission" date="2015-05" db="EMBL/GenBank/DDBJ databases">
        <authorList>
            <person name="Tang B."/>
            <person name="Yu Y."/>
        </authorList>
    </citation>
    <scope>NUCLEOTIDE SEQUENCE [LARGE SCALE GENOMIC DNA]</scope>
    <source>
        <strain evidence="1 2">DSM 7029</strain>
    </source>
</reference>
<dbReference type="OrthoDB" id="9991871at2"/>
<dbReference type="Proteomes" id="UP000035352">
    <property type="component" value="Chromosome"/>
</dbReference>